<dbReference type="SUPFAM" id="SSF51306">
    <property type="entry name" value="LexA/Signal peptidase"/>
    <property type="match status" value="1"/>
</dbReference>
<protein>
    <submittedName>
        <fullName evidence="1">Uncharacterized protein</fullName>
    </submittedName>
</protein>
<dbReference type="InterPro" id="IPR036286">
    <property type="entry name" value="LexA/Signal_pep-like_sf"/>
</dbReference>
<name>A0A119DK27_9BURK</name>
<keyword evidence="3" id="KW-1185">Reference proteome</keyword>
<evidence type="ECO:0000313" key="4">
    <source>
        <dbReference type="Proteomes" id="UP000068016"/>
    </source>
</evidence>
<reference evidence="3 4" key="1">
    <citation type="submission" date="2015-11" db="EMBL/GenBank/DDBJ databases">
        <title>Expanding the genomic diversity of Burkholderia species for the development of highly accurate diagnostics.</title>
        <authorList>
            <person name="Sahl J."/>
            <person name="Keim P."/>
            <person name="Wagner D."/>
        </authorList>
    </citation>
    <scope>NUCLEOTIDE SEQUENCE [LARGE SCALE GENOMIC DNA]</scope>
    <source>
        <strain evidence="1 3">MSMB1301WGS</strain>
        <strain evidence="2 4">MSMB793WGS</strain>
    </source>
</reference>
<evidence type="ECO:0000313" key="3">
    <source>
        <dbReference type="Proteomes" id="UP000062317"/>
    </source>
</evidence>
<dbReference type="Proteomes" id="UP000068016">
    <property type="component" value="Unassembled WGS sequence"/>
</dbReference>
<proteinExistence type="predicted"/>
<dbReference type="EMBL" id="LPLZ01000059">
    <property type="protein sequence ID" value="KWN11734.1"/>
    <property type="molecule type" value="Genomic_DNA"/>
</dbReference>
<organism evidence="1 3">
    <name type="scientific">Burkholderia territorii</name>
    <dbReference type="NCBI Taxonomy" id="1503055"/>
    <lineage>
        <taxon>Bacteria</taxon>
        <taxon>Pseudomonadati</taxon>
        <taxon>Pseudomonadota</taxon>
        <taxon>Betaproteobacteria</taxon>
        <taxon>Burkholderiales</taxon>
        <taxon>Burkholderiaceae</taxon>
        <taxon>Burkholderia</taxon>
        <taxon>Burkholderia cepacia complex</taxon>
    </lineage>
</organism>
<dbReference type="Gene3D" id="2.10.109.10">
    <property type="entry name" value="Umud Fragment, subunit A"/>
    <property type="match status" value="1"/>
</dbReference>
<comment type="caution">
    <text evidence="1">The sequence shown here is derived from an EMBL/GenBank/DDBJ whole genome shotgun (WGS) entry which is preliminary data.</text>
</comment>
<evidence type="ECO:0000313" key="1">
    <source>
        <dbReference type="EMBL" id="KVV40813.1"/>
    </source>
</evidence>
<dbReference type="AlphaFoldDB" id="A0A119DK27"/>
<dbReference type="EMBL" id="LPEQ01000113">
    <property type="protein sequence ID" value="KVV40813.1"/>
    <property type="molecule type" value="Genomic_DNA"/>
</dbReference>
<gene>
    <name evidence="1" type="ORF">WT27_12845</name>
    <name evidence="2" type="ORF">WT83_19270</name>
</gene>
<dbReference type="Proteomes" id="UP000062317">
    <property type="component" value="Unassembled WGS sequence"/>
</dbReference>
<sequence length="239" mass="26350">MLQERLGSGGTALHDERRKIDMDISEIRRRNLLLLLERYNQDKDFAAQVKIPTTYLSKLKSPRAGDKKMGNAKARQIEEHLKLPFGWMDTLHGDDGALLEPRTAPAKVPLLTALEAPHARRLVNNHVPLLEHELHATNRPIQRHTFAMVLPDDAMVGPAGTPSLPVGTVVVVEPDEIALPGDYVVIAPRSSKDAAMLRVLDVVKGARVARPLNPQFATLRLSHFVSICGVAKEAFLALP</sequence>
<accession>A0A119DK27</accession>
<evidence type="ECO:0000313" key="2">
    <source>
        <dbReference type="EMBL" id="KWN11734.1"/>
    </source>
</evidence>